<accession>A0A6C0KNT3</accession>
<dbReference type="EMBL" id="MN740943">
    <property type="protein sequence ID" value="QHU18933.1"/>
    <property type="molecule type" value="Genomic_DNA"/>
</dbReference>
<evidence type="ECO:0000313" key="1">
    <source>
        <dbReference type="EMBL" id="QHU18933.1"/>
    </source>
</evidence>
<dbReference type="AlphaFoldDB" id="A0A6C0KNT3"/>
<protein>
    <submittedName>
        <fullName evidence="1">Uncharacterized protein</fullName>
    </submittedName>
</protein>
<proteinExistence type="predicted"/>
<name>A0A6C0KNT3_9ZZZZ</name>
<sequence>MSSDIIYDETIIPLGFFNGIDEISKSKKNNQLSNINNDF</sequence>
<organism evidence="1">
    <name type="scientific">viral metagenome</name>
    <dbReference type="NCBI Taxonomy" id="1070528"/>
    <lineage>
        <taxon>unclassified sequences</taxon>
        <taxon>metagenomes</taxon>
        <taxon>organismal metagenomes</taxon>
    </lineage>
</organism>
<reference evidence="1" key="1">
    <citation type="journal article" date="2020" name="Nature">
        <title>Giant virus diversity and host interactions through global metagenomics.</title>
        <authorList>
            <person name="Schulz F."/>
            <person name="Roux S."/>
            <person name="Paez-Espino D."/>
            <person name="Jungbluth S."/>
            <person name="Walsh D.A."/>
            <person name="Denef V.J."/>
            <person name="McMahon K.D."/>
            <person name="Konstantinidis K.T."/>
            <person name="Eloe-Fadrosh E.A."/>
            <person name="Kyrpides N.C."/>
            <person name="Woyke T."/>
        </authorList>
    </citation>
    <scope>NUCLEOTIDE SEQUENCE</scope>
    <source>
        <strain evidence="1">GVMAG-S-3300013014-104</strain>
    </source>
</reference>